<keyword evidence="2" id="KW-1185">Reference proteome</keyword>
<proteinExistence type="predicted"/>
<reference evidence="1 2" key="1">
    <citation type="journal article" date="2018" name="Front. Plant Sci.">
        <title>Red Clover (Trifolium pratense) and Zigzag Clover (T. medium) - A Picture of Genomic Similarities and Differences.</title>
        <authorList>
            <person name="Dluhosova J."/>
            <person name="Istvanek J."/>
            <person name="Nedelnik J."/>
            <person name="Repkova J."/>
        </authorList>
    </citation>
    <scope>NUCLEOTIDE SEQUENCE [LARGE SCALE GENOMIC DNA]</scope>
    <source>
        <strain evidence="2">cv. 10/8</strain>
        <tissue evidence="1">Leaf</tissue>
    </source>
</reference>
<sequence>VLSVSLPKNCALSS</sequence>
<organism evidence="1 2">
    <name type="scientific">Trifolium medium</name>
    <dbReference type="NCBI Taxonomy" id="97028"/>
    <lineage>
        <taxon>Eukaryota</taxon>
        <taxon>Viridiplantae</taxon>
        <taxon>Streptophyta</taxon>
        <taxon>Embryophyta</taxon>
        <taxon>Tracheophyta</taxon>
        <taxon>Spermatophyta</taxon>
        <taxon>Magnoliopsida</taxon>
        <taxon>eudicotyledons</taxon>
        <taxon>Gunneridae</taxon>
        <taxon>Pentapetalae</taxon>
        <taxon>rosids</taxon>
        <taxon>fabids</taxon>
        <taxon>Fabales</taxon>
        <taxon>Fabaceae</taxon>
        <taxon>Papilionoideae</taxon>
        <taxon>50 kb inversion clade</taxon>
        <taxon>NPAAA clade</taxon>
        <taxon>Hologalegina</taxon>
        <taxon>IRL clade</taxon>
        <taxon>Trifolieae</taxon>
        <taxon>Trifolium</taxon>
    </lineage>
</organism>
<comment type="caution">
    <text evidence="1">The sequence shown here is derived from an EMBL/GenBank/DDBJ whole genome shotgun (WGS) entry which is preliminary data.</text>
</comment>
<evidence type="ECO:0000313" key="2">
    <source>
        <dbReference type="Proteomes" id="UP000265520"/>
    </source>
</evidence>
<dbReference type="Proteomes" id="UP000265520">
    <property type="component" value="Unassembled WGS sequence"/>
</dbReference>
<dbReference type="EMBL" id="LXQA010333877">
    <property type="protein sequence ID" value="MCI44677.1"/>
    <property type="molecule type" value="Genomic_DNA"/>
</dbReference>
<protein>
    <submittedName>
        <fullName evidence="1">Uncharacterized protein</fullName>
    </submittedName>
</protein>
<accession>A0A392S8F0</accession>
<name>A0A392S8F0_9FABA</name>
<feature type="non-terminal residue" evidence="1">
    <location>
        <position position="1"/>
    </location>
</feature>
<evidence type="ECO:0000313" key="1">
    <source>
        <dbReference type="EMBL" id="MCI44677.1"/>
    </source>
</evidence>